<evidence type="ECO:0000256" key="1">
    <source>
        <dbReference type="SAM" id="Phobius"/>
    </source>
</evidence>
<dbReference type="STRING" id="661478.OP10G_4505"/>
<accession>A0A068NWG9</accession>
<organism evidence="2 3">
    <name type="scientific">Fimbriimonas ginsengisoli Gsoil 348</name>
    <dbReference type="NCBI Taxonomy" id="661478"/>
    <lineage>
        <taxon>Bacteria</taxon>
        <taxon>Bacillati</taxon>
        <taxon>Armatimonadota</taxon>
        <taxon>Fimbriimonadia</taxon>
        <taxon>Fimbriimonadales</taxon>
        <taxon>Fimbriimonadaceae</taxon>
        <taxon>Fimbriimonas</taxon>
    </lineage>
</organism>
<dbReference type="OrthoDB" id="9797440at2"/>
<dbReference type="EMBL" id="CP007139">
    <property type="protein sequence ID" value="AIE87873.1"/>
    <property type="molecule type" value="Genomic_DNA"/>
</dbReference>
<dbReference type="RefSeq" id="WP_025228249.1">
    <property type="nucleotide sequence ID" value="NZ_CP007139.1"/>
</dbReference>
<evidence type="ECO:0000313" key="2">
    <source>
        <dbReference type="EMBL" id="AIE87873.1"/>
    </source>
</evidence>
<reference evidence="2 3" key="1">
    <citation type="journal article" date="2014" name="PLoS ONE">
        <title>The first complete genome sequence of the class fimbriimonadia in the phylum armatimonadetes.</title>
        <authorList>
            <person name="Hu Z.Y."/>
            <person name="Wang Y.Z."/>
            <person name="Im W.T."/>
            <person name="Wang S.Y."/>
            <person name="Zhao G.P."/>
            <person name="Zheng H.J."/>
            <person name="Quan Z.X."/>
        </authorList>
    </citation>
    <scope>NUCLEOTIDE SEQUENCE [LARGE SCALE GENOMIC DNA]</scope>
    <source>
        <strain evidence="2">Gsoil 348</strain>
    </source>
</reference>
<dbReference type="AlphaFoldDB" id="A0A068NWG9"/>
<keyword evidence="1" id="KW-1133">Transmembrane helix</keyword>
<sequence length="245" mass="27224">MPRVQRASDVIEIISERAIYFGTFAIGIGVLAGLLVRYQGQTGVLVPLGFVLLTIFVGVFGYSVYTALQVRKVVGKPVICPFCEVANEVVGDANEDFDCVNCHRMIPIVDGAVLPVSQVRCGYCNELNFYSEKTEALLCEKCNHEIPLARDDGAPKKSIPMGFAVVDDEAMYELLLVGHGHKEEELIQCLQQMLALNRNQVKQMLGDLPVTLLTGITRRKAEMLKAQLSIHDGEVEFRQMEEARY</sequence>
<gene>
    <name evidence="2" type="ORF">OP10G_4505</name>
</gene>
<protein>
    <submittedName>
        <fullName evidence="2">Uncharacterized protein</fullName>
    </submittedName>
</protein>
<dbReference type="Proteomes" id="UP000027982">
    <property type="component" value="Chromosome"/>
</dbReference>
<dbReference type="KEGG" id="fgi:OP10G_4505"/>
<keyword evidence="3" id="KW-1185">Reference proteome</keyword>
<proteinExistence type="predicted"/>
<dbReference type="InterPro" id="IPR014719">
    <property type="entry name" value="Ribosomal_bL12_C/ClpS-like"/>
</dbReference>
<name>A0A068NWG9_FIMGI</name>
<keyword evidence="1" id="KW-0472">Membrane</keyword>
<feature type="transmembrane region" description="Helical" evidence="1">
    <location>
        <begin position="44"/>
        <end position="68"/>
    </location>
</feature>
<keyword evidence="1" id="KW-0812">Transmembrane</keyword>
<evidence type="ECO:0000313" key="3">
    <source>
        <dbReference type="Proteomes" id="UP000027982"/>
    </source>
</evidence>
<feature type="transmembrane region" description="Helical" evidence="1">
    <location>
        <begin position="20"/>
        <end position="38"/>
    </location>
</feature>
<dbReference type="HOGENOM" id="CLU_1132282_0_0_0"/>
<dbReference type="SUPFAM" id="SSF54736">
    <property type="entry name" value="ClpS-like"/>
    <property type="match status" value="1"/>
</dbReference>